<gene>
    <name evidence="2" type="ORF">R1flu_019171</name>
</gene>
<feature type="transmembrane region" description="Helical" evidence="1">
    <location>
        <begin position="54"/>
        <end position="75"/>
    </location>
</feature>
<dbReference type="Proteomes" id="UP001605036">
    <property type="component" value="Unassembled WGS sequence"/>
</dbReference>
<keyword evidence="1" id="KW-0472">Membrane</keyword>
<sequence>MEGMAGLVAKEAEQNCRDNFGGFRFHGLHCRGSSALKAKISGAMGVAIANMANLGAVIFVMVIFPTAPVGVSGFFRLPVISYHRPLPIKSLLDLLSTLLQLYHGVVPWLELQTTRVTDVGLHIP</sequence>
<evidence type="ECO:0000313" key="2">
    <source>
        <dbReference type="EMBL" id="KAL2651043.1"/>
    </source>
</evidence>
<organism evidence="2 3">
    <name type="scientific">Riccia fluitans</name>
    <dbReference type="NCBI Taxonomy" id="41844"/>
    <lineage>
        <taxon>Eukaryota</taxon>
        <taxon>Viridiplantae</taxon>
        <taxon>Streptophyta</taxon>
        <taxon>Embryophyta</taxon>
        <taxon>Marchantiophyta</taxon>
        <taxon>Marchantiopsida</taxon>
        <taxon>Marchantiidae</taxon>
        <taxon>Marchantiales</taxon>
        <taxon>Ricciaceae</taxon>
        <taxon>Riccia</taxon>
    </lineage>
</organism>
<evidence type="ECO:0000313" key="3">
    <source>
        <dbReference type="Proteomes" id="UP001605036"/>
    </source>
</evidence>
<protein>
    <submittedName>
        <fullName evidence="2">Uncharacterized protein</fullName>
    </submittedName>
</protein>
<dbReference type="AlphaFoldDB" id="A0ABD1ZHW6"/>
<keyword evidence="3" id="KW-1185">Reference proteome</keyword>
<accession>A0ABD1ZHW6</accession>
<proteinExistence type="predicted"/>
<keyword evidence="1" id="KW-1133">Transmembrane helix</keyword>
<keyword evidence="1" id="KW-0812">Transmembrane</keyword>
<evidence type="ECO:0000256" key="1">
    <source>
        <dbReference type="SAM" id="Phobius"/>
    </source>
</evidence>
<comment type="caution">
    <text evidence="2">The sequence shown here is derived from an EMBL/GenBank/DDBJ whole genome shotgun (WGS) entry which is preliminary data.</text>
</comment>
<reference evidence="2 3" key="1">
    <citation type="submission" date="2024-09" db="EMBL/GenBank/DDBJ databases">
        <title>Chromosome-scale assembly of Riccia fluitans.</title>
        <authorList>
            <person name="Paukszto L."/>
            <person name="Sawicki J."/>
            <person name="Karawczyk K."/>
            <person name="Piernik-Szablinska J."/>
            <person name="Szczecinska M."/>
            <person name="Mazdziarz M."/>
        </authorList>
    </citation>
    <scope>NUCLEOTIDE SEQUENCE [LARGE SCALE GENOMIC DNA]</scope>
    <source>
        <strain evidence="2">Rf_01</strain>
        <tissue evidence="2">Aerial parts of the thallus</tissue>
    </source>
</reference>
<name>A0ABD1ZHW6_9MARC</name>
<dbReference type="EMBL" id="JBHFFA010000001">
    <property type="protein sequence ID" value="KAL2651043.1"/>
    <property type="molecule type" value="Genomic_DNA"/>
</dbReference>